<dbReference type="AlphaFoldDB" id="A0ABD1MTJ8"/>
<dbReference type="SMART" id="SM00575">
    <property type="entry name" value="ZnF_PMZ"/>
    <property type="match status" value="1"/>
</dbReference>
<organism evidence="6 7">
    <name type="scientific">Flemingia macrophylla</name>
    <dbReference type="NCBI Taxonomy" id="520843"/>
    <lineage>
        <taxon>Eukaryota</taxon>
        <taxon>Viridiplantae</taxon>
        <taxon>Streptophyta</taxon>
        <taxon>Embryophyta</taxon>
        <taxon>Tracheophyta</taxon>
        <taxon>Spermatophyta</taxon>
        <taxon>Magnoliopsida</taxon>
        <taxon>eudicotyledons</taxon>
        <taxon>Gunneridae</taxon>
        <taxon>Pentapetalae</taxon>
        <taxon>rosids</taxon>
        <taxon>fabids</taxon>
        <taxon>Fabales</taxon>
        <taxon>Fabaceae</taxon>
        <taxon>Papilionoideae</taxon>
        <taxon>50 kb inversion clade</taxon>
        <taxon>NPAAA clade</taxon>
        <taxon>indigoferoid/millettioid clade</taxon>
        <taxon>Phaseoleae</taxon>
        <taxon>Flemingia</taxon>
    </lineage>
</organism>
<dbReference type="Proteomes" id="UP001603857">
    <property type="component" value="Unassembled WGS sequence"/>
</dbReference>
<keyword evidence="3" id="KW-0862">Zinc</keyword>
<dbReference type="InterPro" id="IPR006564">
    <property type="entry name" value="Znf_PMZ"/>
</dbReference>
<evidence type="ECO:0000256" key="4">
    <source>
        <dbReference type="PROSITE-ProRule" id="PRU00325"/>
    </source>
</evidence>
<comment type="caution">
    <text evidence="6">The sequence shown here is derived from an EMBL/GenBank/DDBJ whole genome shotgun (WGS) entry which is preliminary data.</text>
</comment>
<name>A0ABD1MTJ8_9FABA</name>
<feature type="domain" description="SWIM-type" evidence="5">
    <location>
        <begin position="141"/>
        <end position="173"/>
    </location>
</feature>
<dbReference type="PANTHER" id="PTHR31973">
    <property type="entry name" value="POLYPROTEIN, PUTATIVE-RELATED"/>
    <property type="match status" value="1"/>
</dbReference>
<protein>
    <recommendedName>
        <fullName evidence="5">SWIM-type domain-containing protein</fullName>
    </recommendedName>
</protein>
<dbReference type="InterPro" id="IPR007527">
    <property type="entry name" value="Znf_SWIM"/>
</dbReference>
<keyword evidence="7" id="KW-1185">Reference proteome</keyword>
<evidence type="ECO:0000256" key="3">
    <source>
        <dbReference type="ARBA" id="ARBA00022833"/>
    </source>
</evidence>
<keyword evidence="1" id="KW-0479">Metal-binding</keyword>
<evidence type="ECO:0000256" key="1">
    <source>
        <dbReference type="ARBA" id="ARBA00022723"/>
    </source>
</evidence>
<gene>
    <name evidence="6" type="ORF">Fmac_013283</name>
</gene>
<keyword evidence="2 4" id="KW-0863">Zinc-finger</keyword>
<dbReference type="GO" id="GO:0008270">
    <property type="term" value="F:zinc ion binding"/>
    <property type="evidence" value="ECO:0007669"/>
    <property type="project" value="UniProtKB-KW"/>
</dbReference>
<proteinExistence type="predicted"/>
<evidence type="ECO:0000313" key="7">
    <source>
        <dbReference type="Proteomes" id="UP001603857"/>
    </source>
</evidence>
<evidence type="ECO:0000256" key="2">
    <source>
        <dbReference type="ARBA" id="ARBA00022771"/>
    </source>
</evidence>
<dbReference type="Pfam" id="PF04434">
    <property type="entry name" value="SWIM"/>
    <property type="match status" value="1"/>
</dbReference>
<evidence type="ECO:0000313" key="6">
    <source>
        <dbReference type="EMBL" id="KAL2338837.1"/>
    </source>
</evidence>
<sequence>MWKAATTTFPQTWEKEMQEIKKLNVEAFKHLINPPRYWSRPRFKTNPKCDALVNNMSEAFNSVIVEARGKSIITMLEEIRVYMMEKWAANRNKIAQFEGDILPRIQKKLDKESHHSRNRLPSWSGEHLFEVRSISGCGEKFSVNLQAYECSCRKWMLTRIPCCHAISCMNYMNLDPKEYIPQYFRKAAYELVYAPLIYL</sequence>
<dbReference type="PROSITE" id="PS50966">
    <property type="entry name" value="ZF_SWIM"/>
    <property type="match status" value="1"/>
</dbReference>
<accession>A0ABD1MTJ8</accession>
<dbReference type="PANTHER" id="PTHR31973:SF187">
    <property type="entry name" value="MUTATOR TRANSPOSASE MUDRA PROTEIN"/>
    <property type="match status" value="1"/>
</dbReference>
<evidence type="ECO:0000259" key="5">
    <source>
        <dbReference type="PROSITE" id="PS50966"/>
    </source>
</evidence>
<dbReference type="EMBL" id="JBGMDY010000004">
    <property type="protein sequence ID" value="KAL2338837.1"/>
    <property type="molecule type" value="Genomic_DNA"/>
</dbReference>
<reference evidence="6 7" key="1">
    <citation type="submission" date="2024-08" db="EMBL/GenBank/DDBJ databases">
        <title>Insights into the chromosomal genome structure of Flemingia macrophylla.</title>
        <authorList>
            <person name="Ding Y."/>
            <person name="Zhao Y."/>
            <person name="Bi W."/>
            <person name="Wu M."/>
            <person name="Zhao G."/>
            <person name="Gong Y."/>
            <person name="Li W."/>
            <person name="Zhang P."/>
        </authorList>
    </citation>
    <scope>NUCLEOTIDE SEQUENCE [LARGE SCALE GENOMIC DNA]</scope>
    <source>
        <strain evidence="6">DYQJB</strain>
        <tissue evidence="6">Leaf</tissue>
    </source>
</reference>